<name>A0A1T4QT08_9SPIR</name>
<evidence type="ECO:0000313" key="4">
    <source>
        <dbReference type="Proteomes" id="UP000190395"/>
    </source>
</evidence>
<reference evidence="3 4" key="1">
    <citation type="submission" date="2017-02" db="EMBL/GenBank/DDBJ databases">
        <authorList>
            <person name="Peterson S.W."/>
        </authorList>
    </citation>
    <scope>NUCLEOTIDE SEQUENCE [LARGE SCALE GENOMIC DNA]</scope>
    <source>
        <strain evidence="3 4">ATCC BAA-909</strain>
    </source>
</reference>
<dbReference type="STRING" id="225004.SAMN02745152_02104"/>
<dbReference type="InterPro" id="IPR027417">
    <property type="entry name" value="P-loop_NTPase"/>
</dbReference>
<dbReference type="OrthoDB" id="9255830at2"/>
<feature type="compositionally biased region" description="Low complexity" evidence="1">
    <location>
        <begin position="225"/>
        <end position="241"/>
    </location>
</feature>
<accession>A0A1T4QT08</accession>
<dbReference type="CDD" id="cd00882">
    <property type="entry name" value="Ras_like_GTPase"/>
    <property type="match status" value="1"/>
</dbReference>
<dbReference type="InterPro" id="IPR006073">
    <property type="entry name" value="GTP-bd"/>
</dbReference>
<dbReference type="Gene3D" id="3.40.50.300">
    <property type="entry name" value="P-loop containing nucleotide triphosphate hydrolases"/>
    <property type="match status" value="1"/>
</dbReference>
<dbReference type="SUPFAM" id="SSF52540">
    <property type="entry name" value="P-loop containing nucleoside triphosphate hydrolases"/>
    <property type="match status" value="1"/>
</dbReference>
<feature type="region of interest" description="Disordered" evidence="1">
    <location>
        <begin position="225"/>
        <end position="246"/>
    </location>
</feature>
<gene>
    <name evidence="3" type="ORF">SAMN02745152_02104</name>
</gene>
<evidence type="ECO:0000313" key="3">
    <source>
        <dbReference type="EMBL" id="SKA06892.1"/>
    </source>
</evidence>
<dbReference type="EMBL" id="FUXC01000017">
    <property type="protein sequence ID" value="SKA06892.1"/>
    <property type="molecule type" value="Genomic_DNA"/>
</dbReference>
<dbReference type="GeneID" id="303368316"/>
<dbReference type="AlphaFoldDB" id="A0A1T4QT08"/>
<dbReference type="GO" id="GO:0005525">
    <property type="term" value="F:GTP binding"/>
    <property type="evidence" value="ECO:0007669"/>
    <property type="project" value="InterPro"/>
</dbReference>
<dbReference type="Proteomes" id="UP000190395">
    <property type="component" value="Unassembled WGS sequence"/>
</dbReference>
<dbReference type="Pfam" id="PF01926">
    <property type="entry name" value="MMR_HSR1"/>
    <property type="match status" value="1"/>
</dbReference>
<dbReference type="RefSeq" id="WP_078931836.1">
    <property type="nucleotide sequence ID" value="NZ_FUXC01000017.1"/>
</dbReference>
<keyword evidence="4" id="KW-1185">Reference proteome</keyword>
<evidence type="ECO:0000256" key="1">
    <source>
        <dbReference type="SAM" id="MobiDB-lite"/>
    </source>
</evidence>
<protein>
    <submittedName>
        <fullName evidence="3">Predicted GTPase</fullName>
    </submittedName>
</protein>
<organism evidence="3 4">
    <name type="scientific">Treponema berlinense</name>
    <dbReference type="NCBI Taxonomy" id="225004"/>
    <lineage>
        <taxon>Bacteria</taxon>
        <taxon>Pseudomonadati</taxon>
        <taxon>Spirochaetota</taxon>
        <taxon>Spirochaetia</taxon>
        <taxon>Spirochaetales</taxon>
        <taxon>Treponemataceae</taxon>
        <taxon>Treponema</taxon>
    </lineage>
</organism>
<proteinExistence type="predicted"/>
<feature type="domain" description="G" evidence="2">
    <location>
        <begin position="23"/>
        <end position="147"/>
    </location>
</feature>
<sequence>MMSFQKNMTENEQNKIQIPPLDIMLVGVTGAGKSTTINALLGDNAAKIGYGVYPETKEIKAYKLNDYIRLWDTPGLGDSPEEDERHLKKISSYLNRPFMKDGIRYGNLIDIVLFVIDGSRRDLGVTYSLLNDTIFKNIESNKVLFAINQADMAMKGHHWDDSSAKPDETLSVFLDNQIDSVKRRIEEVIHQEIRRPMCYSASNKYNIDCLVNYVLENYSGQRKTVSSSATSDSSSRNLTSSYQSSNDDSIGDVIGNVVAAPLNGVAWGLEKVADFFDWLSLL</sequence>
<evidence type="ECO:0000259" key="2">
    <source>
        <dbReference type="Pfam" id="PF01926"/>
    </source>
</evidence>